<keyword evidence="4 7" id="KW-0812">Transmembrane</keyword>
<feature type="transmembrane region" description="Helical" evidence="7">
    <location>
        <begin position="24"/>
        <end position="46"/>
    </location>
</feature>
<feature type="transmembrane region" description="Helical" evidence="7">
    <location>
        <begin position="211"/>
        <end position="231"/>
    </location>
</feature>
<feature type="domain" description="ABC transmembrane type-1" evidence="8">
    <location>
        <begin position="89"/>
        <end position="275"/>
    </location>
</feature>
<feature type="transmembrane region" description="Helical" evidence="7">
    <location>
        <begin position="89"/>
        <end position="112"/>
    </location>
</feature>
<dbReference type="CDD" id="cd06261">
    <property type="entry name" value="TM_PBP2"/>
    <property type="match status" value="1"/>
</dbReference>
<dbReference type="InterPro" id="IPR035906">
    <property type="entry name" value="MetI-like_sf"/>
</dbReference>
<dbReference type="InterPro" id="IPR025966">
    <property type="entry name" value="OppC_N"/>
</dbReference>
<evidence type="ECO:0000313" key="9">
    <source>
        <dbReference type="EMBL" id="ANJ27403.1"/>
    </source>
</evidence>
<dbReference type="PANTHER" id="PTHR43386">
    <property type="entry name" value="OLIGOPEPTIDE TRANSPORT SYSTEM PERMEASE PROTEIN APPC"/>
    <property type="match status" value="1"/>
</dbReference>
<dbReference type="RefSeq" id="WP_067877531.1">
    <property type="nucleotide sequence ID" value="NZ_CP013979.1"/>
</dbReference>
<keyword evidence="3" id="KW-1003">Cell membrane</keyword>
<evidence type="ECO:0000256" key="1">
    <source>
        <dbReference type="ARBA" id="ARBA00004651"/>
    </source>
</evidence>
<feature type="transmembrane region" description="Helical" evidence="7">
    <location>
        <begin position="252"/>
        <end position="274"/>
    </location>
</feature>
<dbReference type="Gene3D" id="1.10.3720.10">
    <property type="entry name" value="MetI-like"/>
    <property type="match status" value="1"/>
</dbReference>
<comment type="similarity">
    <text evidence="7">Belongs to the binding-protein-dependent transport system permease family.</text>
</comment>
<feature type="transmembrane region" description="Helical" evidence="7">
    <location>
        <begin position="179"/>
        <end position="199"/>
    </location>
</feature>
<dbReference type="InterPro" id="IPR050366">
    <property type="entry name" value="BP-dependent_transpt_permease"/>
</dbReference>
<dbReference type="Proteomes" id="UP000078437">
    <property type="component" value="Chromosome"/>
</dbReference>
<keyword evidence="10" id="KW-1185">Reference proteome</keyword>
<evidence type="ECO:0000313" key="10">
    <source>
        <dbReference type="Proteomes" id="UP000078437"/>
    </source>
</evidence>
<comment type="subcellular location">
    <subcellularLocation>
        <location evidence="1 7">Cell membrane</location>
        <topology evidence="1 7">Multi-pass membrane protein</topology>
    </subcellularLocation>
</comment>
<evidence type="ECO:0000256" key="3">
    <source>
        <dbReference type="ARBA" id="ARBA00022475"/>
    </source>
</evidence>
<dbReference type="GO" id="GO:0055085">
    <property type="term" value="P:transmembrane transport"/>
    <property type="evidence" value="ECO:0007669"/>
    <property type="project" value="InterPro"/>
</dbReference>
<evidence type="ECO:0000256" key="7">
    <source>
        <dbReference type="RuleBase" id="RU363032"/>
    </source>
</evidence>
<feature type="transmembrane region" description="Helical" evidence="7">
    <location>
        <begin position="148"/>
        <end position="167"/>
    </location>
</feature>
<evidence type="ECO:0000256" key="6">
    <source>
        <dbReference type="ARBA" id="ARBA00023136"/>
    </source>
</evidence>
<feature type="transmembrane region" description="Helical" evidence="7">
    <location>
        <begin position="124"/>
        <end position="142"/>
    </location>
</feature>
<dbReference type="InterPro" id="IPR000515">
    <property type="entry name" value="MetI-like"/>
</dbReference>
<dbReference type="Pfam" id="PF12911">
    <property type="entry name" value="OppC_N"/>
    <property type="match status" value="1"/>
</dbReference>
<keyword evidence="6 7" id="KW-0472">Membrane</keyword>
<reference evidence="9 10" key="1">
    <citation type="journal article" date="2016" name="Int. J. Syst. Evol. Microbiol.">
        <title>Agromyces aureus sp. nov., isolated from the rhizosphere of Salix caprea L. grown in a heavy-metal-contaminated soil.</title>
        <authorList>
            <person name="Corretto E."/>
            <person name="Antonielli L."/>
            <person name="Sessitsch A."/>
            <person name="Compant S."/>
            <person name="Gorfer M."/>
            <person name="Kuffner M."/>
            <person name="Brader G."/>
        </authorList>
    </citation>
    <scope>NUCLEOTIDE SEQUENCE [LARGE SCALE GENOMIC DNA]</scope>
    <source>
        <strain evidence="9 10">AR33</strain>
    </source>
</reference>
<keyword evidence="2 7" id="KW-0813">Transport</keyword>
<dbReference type="PANTHER" id="PTHR43386:SF1">
    <property type="entry name" value="D,D-DIPEPTIDE TRANSPORT SYSTEM PERMEASE PROTEIN DDPC-RELATED"/>
    <property type="match status" value="1"/>
</dbReference>
<keyword evidence="5 7" id="KW-1133">Transmembrane helix</keyword>
<dbReference type="GO" id="GO:0005886">
    <property type="term" value="C:plasma membrane"/>
    <property type="evidence" value="ECO:0007669"/>
    <property type="project" value="UniProtKB-SubCell"/>
</dbReference>
<dbReference type="AlphaFoldDB" id="A0A191WGV1"/>
<evidence type="ECO:0000256" key="2">
    <source>
        <dbReference type="ARBA" id="ARBA00022448"/>
    </source>
</evidence>
<dbReference type="EMBL" id="CP013979">
    <property type="protein sequence ID" value="ANJ27403.1"/>
    <property type="molecule type" value="Genomic_DNA"/>
</dbReference>
<organism evidence="9 10">
    <name type="scientific">Agromyces aureus</name>
    <dbReference type="NCBI Taxonomy" id="453304"/>
    <lineage>
        <taxon>Bacteria</taxon>
        <taxon>Bacillati</taxon>
        <taxon>Actinomycetota</taxon>
        <taxon>Actinomycetes</taxon>
        <taxon>Micrococcales</taxon>
        <taxon>Microbacteriaceae</taxon>
        <taxon>Agromyces</taxon>
    </lineage>
</organism>
<evidence type="ECO:0000256" key="4">
    <source>
        <dbReference type="ARBA" id="ARBA00022692"/>
    </source>
</evidence>
<evidence type="ECO:0000256" key="5">
    <source>
        <dbReference type="ARBA" id="ARBA00022989"/>
    </source>
</evidence>
<dbReference type="OrthoDB" id="9812701at2"/>
<dbReference type="STRING" id="453304.ATC03_12480"/>
<proteinExistence type="inferred from homology"/>
<dbReference type="Pfam" id="PF00528">
    <property type="entry name" value="BPD_transp_1"/>
    <property type="match status" value="1"/>
</dbReference>
<evidence type="ECO:0000259" key="8">
    <source>
        <dbReference type="PROSITE" id="PS50928"/>
    </source>
</evidence>
<reference evidence="10" key="2">
    <citation type="submission" date="2016-01" db="EMBL/GenBank/DDBJ databases">
        <title>Complete genome sequence of Agromyces aureus AR33T and comparison with related organisms.</title>
        <authorList>
            <person name="Corretto E."/>
            <person name="Antonielli L."/>
            <person name="Sessitsch A."/>
            <person name="Brader G."/>
        </authorList>
    </citation>
    <scope>NUCLEOTIDE SEQUENCE [LARGE SCALE GENOMIC DNA]</scope>
    <source>
        <strain evidence="10">AR33</strain>
    </source>
</reference>
<gene>
    <name evidence="9" type="ORF">ATC03_12480</name>
</gene>
<protein>
    <submittedName>
        <fullName evidence="9">ABC transporter permease</fullName>
    </submittedName>
</protein>
<name>A0A191WGV1_9MICO</name>
<sequence length="288" mass="29931">MTTQTPTLALKALRAPRPRIGSRTFVAALVVLSTMTLAAIFAPFVAPYPPDAIDFTAVNAGPSAAHWLGTDGLGRDLLSRLVFGARTALLGPLLVVIGSTVIGMLLGLLAGWRGGWFDAVLGRVFDVLFAFPSLLLAIMAVALFGKGLVAPVIAMSIAYAPFVARLTRALVKAERTRPYVAAYRVAGFGGAFIALRRVLPNVTPIVGAQSTLNFGYVLAELAGLSFLGLGVQPPTPDWGAMINEAQAGIVGGHFLPAIVPAVAVVIVVVAVNIIGEELSERIGGEIPA</sequence>
<dbReference type="KEGG" id="agy:ATC03_12480"/>
<dbReference type="PROSITE" id="PS50928">
    <property type="entry name" value="ABC_TM1"/>
    <property type="match status" value="1"/>
</dbReference>
<accession>A0A191WGV1</accession>
<dbReference type="SUPFAM" id="SSF161098">
    <property type="entry name" value="MetI-like"/>
    <property type="match status" value="1"/>
</dbReference>